<proteinExistence type="predicted"/>
<reference evidence="1" key="1">
    <citation type="journal article" date="2021" name="Proc. Natl. Acad. Sci. U.S.A.">
        <title>A Catalog of Tens of Thousands of Viruses from Human Metagenomes Reveals Hidden Associations with Chronic Diseases.</title>
        <authorList>
            <person name="Tisza M.J."/>
            <person name="Buck C.B."/>
        </authorList>
    </citation>
    <scope>NUCLEOTIDE SEQUENCE</scope>
    <source>
        <strain evidence="1">CtZHD14</strain>
    </source>
</reference>
<dbReference type="EMBL" id="BK032687">
    <property type="protein sequence ID" value="DAF55198.1"/>
    <property type="molecule type" value="Genomic_DNA"/>
</dbReference>
<accession>A0A8S5SW50</accession>
<protein>
    <submittedName>
        <fullName evidence="1">Uncharacterized protein</fullName>
    </submittedName>
</protein>
<evidence type="ECO:0000313" key="1">
    <source>
        <dbReference type="EMBL" id="DAF55198.1"/>
    </source>
</evidence>
<sequence>MKLLQIKGPFAANSYKEFRENDVNYVHIGIQIPNRQPIGWWSDEKQKYISFDGPPTADVEINGQGYRINECGILEFDGQLSDGYVKIQFKKNFPMETIVDVIYSEGIE</sequence>
<organism evidence="1">
    <name type="scientific">Siphoviridae sp. ctZHD14</name>
    <dbReference type="NCBI Taxonomy" id="2827891"/>
    <lineage>
        <taxon>Viruses</taxon>
        <taxon>Duplodnaviria</taxon>
        <taxon>Heunggongvirae</taxon>
        <taxon>Uroviricota</taxon>
        <taxon>Caudoviricetes</taxon>
    </lineage>
</organism>
<name>A0A8S5SW50_9CAUD</name>